<evidence type="ECO:0000256" key="1">
    <source>
        <dbReference type="ARBA" id="ARBA00009011"/>
    </source>
</evidence>
<dbReference type="PROSITE" id="PS50106">
    <property type="entry name" value="PDZ"/>
    <property type="match status" value="1"/>
</dbReference>
<evidence type="ECO:0000259" key="3">
    <source>
        <dbReference type="PROSITE" id="PS50106"/>
    </source>
</evidence>
<feature type="domain" description="PDZ" evidence="3">
    <location>
        <begin position="160"/>
        <end position="240"/>
    </location>
</feature>
<dbReference type="InterPro" id="IPR055349">
    <property type="entry name" value="GH2_GIPC"/>
</dbReference>
<evidence type="ECO:0000256" key="2">
    <source>
        <dbReference type="SAM" id="MobiDB-lite"/>
    </source>
</evidence>
<accession>A0A336M7P8</accession>
<feature type="region of interest" description="Disordered" evidence="2">
    <location>
        <begin position="41"/>
        <end position="60"/>
    </location>
</feature>
<protein>
    <submittedName>
        <fullName evidence="4">CSON011678 protein</fullName>
    </submittedName>
</protein>
<reference evidence="4" key="1">
    <citation type="submission" date="2018-07" db="EMBL/GenBank/DDBJ databases">
        <authorList>
            <person name="Quirk P.G."/>
            <person name="Krulwich T.A."/>
        </authorList>
    </citation>
    <scope>NUCLEOTIDE SEQUENCE</scope>
</reference>
<dbReference type="Pfam" id="PF25082">
    <property type="entry name" value="GIPC1_GH2"/>
    <property type="match status" value="1"/>
</dbReference>
<dbReference type="InterPro" id="IPR036034">
    <property type="entry name" value="PDZ_sf"/>
</dbReference>
<dbReference type="AlphaFoldDB" id="A0A336M7P8"/>
<dbReference type="InterPro" id="IPR001478">
    <property type="entry name" value="PDZ"/>
</dbReference>
<sequence length="363" mass="39837">MFSNKMPFLHKKSSKATITPPPPYENNNVNATTTTVNNCSQQKSVRYQEQQHHHNNLPHHPISPPPAYSNCHSAMVEASIPRPQLIFHCQLAQGSPTGLITGFASVKELYQKIAECYDFPVDEILFCTLNTHKVDMGKLLGGQIGLDDFIFAHKKGRPKEIEIIKSENALGLTITDNGAGYAFIKRIKEGSIIDKIPHIQVGDHIEKLDGVNVVGKRHYEVARMLKDIPVGATFTLRLVEPLKSGFSGIAPRIGGNAKSGKKGYGTGKETLRFKANGNAAIESEFDDATQSGIDAINVLLDSFMGINDTELATQIWELGANKTNSMDFAEAIDASDLEAFGFTDDFIIELWGAITDARQGRLK</sequence>
<name>A0A336M7P8_CULSO</name>
<dbReference type="EMBL" id="UFQT01000518">
    <property type="protein sequence ID" value="SSX24899.1"/>
    <property type="molecule type" value="Genomic_DNA"/>
</dbReference>
<dbReference type="SUPFAM" id="SSF50156">
    <property type="entry name" value="PDZ domain-like"/>
    <property type="match status" value="1"/>
</dbReference>
<dbReference type="PANTHER" id="PTHR12259:SF1">
    <property type="entry name" value="GH21964P"/>
    <property type="match status" value="1"/>
</dbReference>
<dbReference type="CDD" id="cd06707">
    <property type="entry name" value="PDZ_GIPC"/>
    <property type="match status" value="1"/>
</dbReference>
<dbReference type="OMA" id="GFANIGP"/>
<dbReference type="Pfam" id="PF00595">
    <property type="entry name" value="PDZ"/>
    <property type="match status" value="1"/>
</dbReference>
<dbReference type="Pfam" id="PF25083">
    <property type="entry name" value="GIPC1_GH1"/>
    <property type="match status" value="1"/>
</dbReference>
<dbReference type="PANTHER" id="PTHR12259">
    <property type="entry name" value="RGS-GAIP INTERACTING PROTEIN GIPC"/>
    <property type="match status" value="1"/>
</dbReference>
<comment type="similarity">
    <text evidence="1">Belongs to the GIPC family.</text>
</comment>
<dbReference type="FunFam" id="2.30.42.10:FF:000097">
    <property type="entry name" value="PDZ domain-containing protein GIPC1 isoform 1"/>
    <property type="match status" value="1"/>
</dbReference>
<evidence type="ECO:0000313" key="4">
    <source>
        <dbReference type="EMBL" id="SSX24899.1"/>
    </source>
</evidence>
<proteinExistence type="inferred from homology"/>
<dbReference type="InterPro" id="IPR056814">
    <property type="entry name" value="GIPC1-3_GH1"/>
</dbReference>
<dbReference type="InterPro" id="IPR017379">
    <property type="entry name" value="GIPC1/2/3"/>
</dbReference>
<feature type="region of interest" description="Disordered" evidence="2">
    <location>
        <begin position="1"/>
        <end position="30"/>
    </location>
</feature>
<dbReference type="Gene3D" id="2.30.42.10">
    <property type="match status" value="1"/>
</dbReference>
<dbReference type="CDD" id="cd21180">
    <property type="entry name" value="GH2_GIPC"/>
    <property type="match status" value="1"/>
</dbReference>
<dbReference type="SMART" id="SM00228">
    <property type="entry name" value="PDZ"/>
    <property type="match status" value="1"/>
</dbReference>
<gene>
    <name evidence="4" type="primary">CSON011678</name>
</gene>
<organism evidence="4">
    <name type="scientific">Culicoides sonorensis</name>
    <name type="common">Biting midge</name>
    <dbReference type="NCBI Taxonomy" id="179676"/>
    <lineage>
        <taxon>Eukaryota</taxon>
        <taxon>Metazoa</taxon>
        <taxon>Ecdysozoa</taxon>
        <taxon>Arthropoda</taxon>
        <taxon>Hexapoda</taxon>
        <taxon>Insecta</taxon>
        <taxon>Pterygota</taxon>
        <taxon>Neoptera</taxon>
        <taxon>Endopterygota</taxon>
        <taxon>Diptera</taxon>
        <taxon>Nematocera</taxon>
        <taxon>Chironomoidea</taxon>
        <taxon>Ceratopogonidae</taxon>
        <taxon>Ceratopogoninae</taxon>
        <taxon>Culicoides</taxon>
        <taxon>Monoculicoides</taxon>
    </lineage>
</organism>
<dbReference type="VEuPathDB" id="VectorBase:CSON011678"/>